<feature type="region of interest" description="Disordered" evidence="1">
    <location>
        <begin position="51"/>
        <end position="77"/>
    </location>
</feature>
<dbReference type="EMBL" id="QDGB01000317">
    <property type="protein sequence ID" value="RQX13819.1"/>
    <property type="molecule type" value="Genomic_DNA"/>
</dbReference>
<organism evidence="2 3">
    <name type="scientific">Micromonospora ureilytica</name>
    <dbReference type="NCBI Taxonomy" id="709868"/>
    <lineage>
        <taxon>Bacteria</taxon>
        <taxon>Bacillati</taxon>
        <taxon>Actinomycetota</taxon>
        <taxon>Actinomycetes</taxon>
        <taxon>Micromonosporales</taxon>
        <taxon>Micromonosporaceae</taxon>
        <taxon>Micromonospora</taxon>
    </lineage>
</organism>
<accession>A0A3N9XLZ8</accession>
<dbReference type="OrthoDB" id="3397090at2"/>
<proteinExistence type="predicted"/>
<reference evidence="2 3" key="1">
    <citation type="submission" date="2018-04" db="EMBL/GenBank/DDBJ databases">
        <title>Micromonosporas from Atacama Desert.</title>
        <authorList>
            <person name="Carro L."/>
            <person name="Klenk H.-P."/>
            <person name="Goodfellow M."/>
        </authorList>
    </citation>
    <scope>NUCLEOTIDE SEQUENCE [LARGE SCALE GENOMIC DNA]</scope>
    <source>
        <strain evidence="2 3">LB19</strain>
    </source>
</reference>
<protein>
    <submittedName>
        <fullName evidence="2">Uncharacterized protein</fullName>
    </submittedName>
</protein>
<dbReference type="AlphaFoldDB" id="A0A3N9XLZ8"/>
<evidence type="ECO:0000313" key="2">
    <source>
        <dbReference type="EMBL" id="RQX13819.1"/>
    </source>
</evidence>
<gene>
    <name evidence="2" type="ORF">DDE19_24980</name>
</gene>
<sequence>MTRVSYEEYLVAVALTLARRHRPVWSWQRWRKVCRCGGELPCHTRHRIPINRGHWPSEDGRLSAPSSEPPAGRRKPK</sequence>
<evidence type="ECO:0000313" key="3">
    <source>
        <dbReference type="Proteomes" id="UP000278981"/>
    </source>
</evidence>
<name>A0A3N9XLZ8_9ACTN</name>
<comment type="caution">
    <text evidence="2">The sequence shown here is derived from an EMBL/GenBank/DDBJ whole genome shotgun (WGS) entry which is preliminary data.</text>
</comment>
<evidence type="ECO:0000256" key="1">
    <source>
        <dbReference type="SAM" id="MobiDB-lite"/>
    </source>
</evidence>
<dbReference type="Proteomes" id="UP000278981">
    <property type="component" value="Unassembled WGS sequence"/>
</dbReference>